<dbReference type="PANTHER" id="PTHR47266">
    <property type="entry name" value="ENDONUCLEASE-RELATED"/>
    <property type="match status" value="1"/>
</dbReference>
<dbReference type="GO" id="GO:0003676">
    <property type="term" value="F:nucleic acid binding"/>
    <property type="evidence" value="ECO:0007669"/>
    <property type="project" value="InterPro"/>
</dbReference>
<dbReference type="EMBL" id="SMMG02000007">
    <property type="protein sequence ID" value="KAA3466754.1"/>
    <property type="molecule type" value="Genomic_DNA"/>
</dbReference>
<accession>A0A5B6VCH8</accession>
<sequence length="102" mass="12036">MRFPKKGILKVEIFYVWRIDFMRPFPNSFENQYILLVVDYISKWVEVVALPKNDMKLESALSKYNVRHLIAAAYHPQASGQAEWAYRTTYKTPLGMSSYRIV</sequence>
<dbReference type="InterPro" id="IPR012337">
    <property type="entry name" value="RNaseH-like_sf"/>
</dbReference>
<dbReference type="Proteomes" id="UP000325315">
    <property type="component" value="Unassembled WGS sequence"/>
</dbReference>
<organism evidence="1 2">
    <name type="scientific">Gossypium australe</name>
    <dbReference type="NCBI Taxonomy" id="47621"/>
    <lineage>
        <taxon>Eukaryota</taxon>
        <taxon>Viridiplantae</taxon>
        <taxon>Streptophyta</taxon>
        <taxon>Embryophyta</taxon>
        <taxon>Tracheophyta</taxon>
        <taxon>Spermatophyta</taxon>
        <taxon>Magnoliopsida</taxon>
        <taxon>eudicotyledons</taxon>
        <taxon>Gunneridae</taxon>
        <taxon>Pentapetalae</taxon>
        <taxon>rosids</taxon>
        <taxon>malvids</taxon>
        <taxon>Malvales</taxon>
        <taxon>Malvaceae</taxon>
        <taxon>Malvoideae</taxon>
        <taxon>Gossypium</taxon>
    </lineage>
</organism>
<dbReference type="OrthoDB" id="913648at2759"/>
<evidence type="ECO:0000313" key="2">
    <source>
        <dbReference type="Proteomes" id="UP000325315"/>
    </source>
</evidence>
<keyword evidence="2" id="KW-1185">Reference proteome</keyword>
<gene>
    <name evidence="1" type="ORF">EPI10_001823</name>
</gene>
<comment type="caution">
    <text evidence="1">The sequence shown here is derived from an EMBL/GenBank/DDBJ whole genome shotgun (WGS) entry which is preliminary data.</text>
</comment>
<dbReference type="SUPFAM" id="SSF53098">
    <property type="entry name" value="Ribonuclease H-like"/>
    <property type="match status" value="1"/>
</dbReference>
<name>A0A5B6VCH8_9ROSI</name>
<dbReference type="Gene3D" id="3.30.420.10">
    <property type="entry name" value="Ribonuclease H-like superfamily/Ribonuclease H"/>
    <property type="match status" value="1"/>
</dbReference>
<proteinExistence type="predicted"/>
<reference evidence="2" key="1">
    <citation type="journal article" date="2019" name="Plant Biotechnol. J.">
        <title>Genome sequencing of the Australian wild diploid species Gossypium australe highlights disease resistance and delayed gland morphogenesis.</title>
        <authorList>
            <person name="Cai Y."/>
            <person name="Cai X."/>
            <person name="Wang Q."/>
            <person name="Wang P."/>
            <person name="Zhang Y."/>
            <person name="Cai C."/>
            <person name="Xu Y."/>
            <person name="Wang K."/>
            <person name="Zhou Z."/>
            <person name="Wang C."/>
            <person name="Geng S."/>
            <person name="Li B."/>
            <person name="Dong Q."/>
            <person name="Hou Y."/>
            <person name="Wang H."/>
            <person name="Ai P."/>
            <person name="Liu Z."/>
            <person name="Yi F."/>
            <person name="Sun M."/>
            <person name="An G."/>
            <person name="Cheng J."/>
            <person name="Zhang Y."/>
            <person name="Shi Q."/>
            <person name="Xie Y."/>
            <person name="Shi X."/>
            <person name="Chang Y."/>
            <person name="Huang F."/>
            <person name="Chen Y."/>
            <person name="Hong S."/>
            <person name="Mi L."/>
            <person name="Sun Q."/>
            <person name="Zhang L."/>
            <person name="Zhou B."/>
            <person name="Peng R."/>
            <person name="Zhang X."/>
            <person name="Liu F."/>
        </authorList>
    </citation>
    <scope>NUCLEOTIDE SEQUENCE [LARGE SCALE GENOMIC DNA]</scope>
    <source>
        <strain evidence="2">cv. PA1801</strain>
    </source>
</reference>
<protein>
    <submittedName>
        <fullName evidence="1">KRAB-A domain-containing protein 2-like</fullName>
    </submittedName>
</protein>
<dbReference type="InterPro" id="IPR052160">
    <property type="entry name" value="Gypsy_RT_Integrase-like"/>
</dbReference>
<dbReference type="AlphaFoldDB" id="A0A5B6VCH8"/>
<dbReference type="InterPro" id="IPR036397">
    <property type="entry name" value="RNaseH_sf"/>
</dbReference>
<evidence type="ECO:0000313" key="1">
    <source>
        <dbReference type="EMBL" id="KAA3466754.1"/>
    </source>
</evidence>